<keyword evidence="5 10" id="KW-0812">Transmembrane</keyword>
<dbReference type="Pfam" id="PF00375">
    <property type="entry name" value="SDF"/>
    <property type="match status" value="1"/>
</dbReference>
<evidence type="ECO:0000256" key="3">
    <source>
        <dbReference type="ARBA" id="ARBA00022475"/>
    </source>
</evidence>
<keyword evidence="4" id="KW-0997">Cell inner membrane</keyword>
<dbReference type="GO" id="GO:0005886">
    <property type="term" value="C:plasma membrane"/>
    <property type="evidence" value="ECO:0007669"/>
    <property type="project" value="UniProtKB-SubCell"/>
</dbReference>
<dbReference type="InterPro" id="IPR001991">
    <property type="entry name" value="Na-dicarboxylate_symporter"/>
</dbReference>
<organism evidence="11 12">
    <name type="scientific">Gallibacterium salpingitidis</name>
    <dbReference type="NCBI Taxonomy" id="505341"/>
    <lineage>
        <taxon>Bacteria</taxon>
        <taxon>Pseudomonadati</taxon>
        <taxon>Pseudomonadota</taxon>
        <taxon>Gammaproteobacteria</taxon>
        <taxon>Pasteurellales</taxon>
        <taxon>Pasteurellaceae</taxon>
        <taxon>Gallibacterium</taxon>
    </lineage>
</organism>
<accession>A0A1A7NUH7</accession>
<reference evidence="11 12" key="1">
    <citation type="submission" date="2014-11" db="EMBL/GenBank/DDBJ databases">
        <title>Pan-genome of Gallibacterium spp.</title>
        <authorList>
            <person name="Kudirkiene E."/>
            <person name="Bojesen A.M."/>
        </authorList>
    </citation>
    <scope>NUCLEOTIDE SEQUENCE [LARGE SCALE GENOMIC DNA]</scope>
    <source>
        <strain evidence="11 12">F150</strain>
    </source>
</reference>
<name>A0A1A7NUH7_9PAST</name>
<dbReference type="OrthoDB" id="9768885at2"/>
<feature type="transmembrane region" description="Helical" evidence="10">
    <location>
        <begin position="222"/>
        <end position="243"/>
    </location>
</feature>
<dbReference type="HAMAP" id="MF_01582">
    <property type="entry name" value="Ser_Thr_transp_SstT"/>
    <property type="match status" value="1"/>
</dbReference>
<dbReference type="GO" id="GO:0005295">
    <property type="term" value="F:neutral L-amino acid:sodium symporter activity"/>
    <property type="evidence" value="ECO:0007669"/>
    <property type="project" value="TreeGrafter"/>
</dbReference>
<feature type="transmembrane region" description="Helical" evidence="10">
    <location>
        <begin position="149"/>
        <end position="169"/>
    </location>
</feature>
<comment type="similarity">
    <text evidence="10">Belongs to the dicarboxylate/amino acid:cation symporter (DAACS) (TC 2.A.23) family.</text>
</comment>
<evidence type="ECO:0000256" key="9">
    <source>
        <dbReference type="ARBA" id="ARBA00023136"/>
    </source>
</evidence>
<evidence type="ECO:0000313" key="12">
    <source>
        <dbReference type="Proteomes" id="UP000092649"/>
    </source>
</evidence>
<keyword evidence="3 10" id="KW-1003">Cell membrane</keyword>
<dbReference type="Gene3D" id="1.10.3860.10">
    <property type="entry name" value="Sodium:dicarboxylate symporter"/>
    <property type="match status" value="1"/>
</dbReference>
<evidence type="ECO:0000256" key="2">
    <source>
        <dbReference type="ARBA" id="ARBA00022448"/>
    </source>
</evidence>
<feature type="transmembrane region" description="Helical" evidence="10">
    <location>
        <begin position="294"/>
        <end position="321"/>
    </location>
</feature>
<keyword evidence="6 10" id="KW-0769">Symport</keyword>
<evidence type="ECO:0000256" key="1">
    <source>
        <dbReference type="ARBA" id="ARBA00004141"/>
    </source>
</evidence>
<comment type="catalytic activity">
    <reaction evidence="10">
        <text>L-threonine(in) + Na(+)(in) = L-threonine(out) + Na(+)(out)</text>
        <dbReference type="Rhea" id="RHEA:69999"/>
        <dbReference type="ChEBI" id="CHEBI:29101"/>
        <dbReference type="ChEBI" id="CHEBI:57926"/>
    </reaction>
</comment>
<comment type="caution">
    <text evidence="11">The sequence shown here is derived from an EMBL/GenBank/DDBJ whole genome shotgun (WGS) entry which is preliminary data.</text>
</comment>
<keyword evidence="7 10" id="KW-0029">Amino-acid transport</keyword>
<dbReference type="NCBIfam" id="NF010151">
    <property type="entry name" value="PRK13628.1"/>
    <property type="match status" value="1"/>
</dbReference>
<dbReference type="InterPro" id="IPR036458">
    <property type="entry name" value="Na:dicarbo_symporter_sf"/>
</dbReference>
<comment type="subcellular location">
    <subcellularLocation>
        <location evidence="10">Cell membrane</location>
        <topology evidence="10">Multi-pass membrane protein</topology>
    </subcellularLocation>
    <subcellularLocation>
        <location evidence="1">Membrane</location>
        <topology evidence="1">Multi-pass membrane protein</topology>
    </subcellularLocation>
</comment>
<dbReference type="PANTHER" id="PTHR42865:SF8">
    <property type="entry name" value="SERINE_THREONINE TRANSPORTER SSTT"/>
    <property type="match status" value="1"/>
</dbReference>
<feature type="transmembrane region" description="Helical" evidence="10">
    <location>
        <begin position="190"/>
        <end position="210"/>
    </location>
</feature>
<keyword evidence="11" id="KW-0808">Transferase</keyword>
<gene>
    <name evidence="10" type="primary">sstT</name>
    <name evidence="11" type="ORF">QS62_08685</name>
</gene>
<evidence type="ECO:0000256" key="10">
    <source>
        <dbReference type="HAMAP-Rule" id="MF_01582"/>
    </source>
</evidence>
<evidence type="ECO:0000256" key="8">
    <source>
        <dbReference type="ARBA" id="ARBA00022989"/>
    </source>
</evidence>
<dbReference type="PANTHER" id="PTHR42865">
    <property type="entry name" value="PROTON/GLUTAMATE-ASPARTATE SYMPORTER"/>
    <property type="match status" value="1"/>
</dbReference>
<feature type="transmembrane region" description="Helical" evidence="10">
    <location>
        <begin position="90"/>
        <end position="112"/>
    </location>
</feature>
<protein>
    <recommendedName>
        <fullName evidence="10">Serine/threonine transporter SstT</fullName>
    </recommendedName>
    <alternativeName>
        <fullName evidence="10">Na(+)/serine-threonine symporter</fullName>
    </alternativeName>
</protein>
<feature type="transmembrane region" description="Helical" evidence="10">
    <location>
        <begin position="364"/>
        <end position="385"/>
    </location>
</feature>
<feature type="transmembrane region" description="Helical" evidence="10">
    <location>
        <begin position="20"/>
        <end position="37"/>
    </location>
</feature>
<evidence type="ECO:0000256" key="4">
    <source>
        <dbReference type="ARBA" id="ARBA00022519"/>
    </source>
</evidence>
<dbReference type="GO" id="GO:0004674">
    <property type="term" value="F:protein serine/threonine kinase activity"/>
    <property type="evidence" value="ECO:0007669"/>
    <property type="project" value="UniProtKB-KW"/>
</dbReference>
<evidence type="ECO:0000256" key="5">
    <source>
        <dbReference type="ARBA" id="ARBA00022692"/>
    </source>
</evidence>
<dbReference type="AlphaFoldDB" id="A0A1A7NUH7"/>
<dbReference type="InterPro" id="IPR023025">
    <property type="entry name" value="Ser_Thr_transp_SstT"/>
</dbReference>
<keyword evidence="9 10" id="KW-0472">Membrane</keyword>
<dbReference type="Proteomes" id="UP000092649">
    <property type="component" value="Unassembled WGS sequence"/>
</dbReference>
<dbReference type="PRINTS" id="PR00173">
    <property type="entry name" value="EDTRNSPORT"/>
</dbReference>
<dbReference type="FunFam" id="1.10.3860.10:FF:000003">
    <property type="entry name" value="Serine/threonine transporter sstT"/>
    <property type="match status" value="1"/>
</dbReference>
<dbReference type="GO" id="GO:0032329">
    <property type="term" value="P:serine transport"/>
    <property type="evidence" value="ECO:0007669"/>
    <property type="project" value="InterPro"/>
</dbReference>
<comment type="function">
    <text evidence="10">Involved in the import of serine and threonine into the cell, with the concomitant import of sodium (symport system).</text>
</comment>
<proteinExistence type="inferred from homology"/>
<keyword evidence="8 10" id="KW-1133">Transmembrane helix</keyword>
<evidence type="ECO:0000313" key="11">
    <source>
        <dbReference type="EMBL" id="OBW92674.1"/>
    </source>
</evidence>
<keyword evidence="11" id="KW-0418">Kinase</keyword>
<feature type="transmembrane region" description="Helical" evidence="10">
    <location>
        <begin position="333"/>
        <end position="358"/>
    </location>
</feature>
<dbReference type="EMBL" id="JTJL01000046">
    <property type="protein sequence ID" value="OBW92674.1"/>
    <property type="molecule type" value="Genomic_DNA"/>
</dbReference>
<evidence type="ECO:0000256" key="7">
    <source>
        <dbReference type="ARBA" id="ARBA00022970"/>
    </source>
</evidence>
<dbReference type="GO" id="GO:0015826">
    <property type="term" value="P:threonine transport"/>
    <property type="evidence" value="ECO:0007669"/>
    <property type="project" value="InterPro"/>
</dbReference>
<evidence type="ECO:0000256" key="6">
    <source>
        <dbReference type="ARBA" id="ARBA00022847"/>
    </source>
</evidence>
<comment type="catalytic activity">
    <reaction evidence="10">
        <text>L-serine(in) + Na(+)(in) = L-serine(out) + Na(+)(out)</text>
        <dbReference type="Rhea" id="RHEA:29575"/>
        <dbReference type="ChEBI" id="CHEBI:29101"/>
        <dbReference type="ChEBI" id="CHEBI:33384"/>
    </reaction>
</comment>
<dbReference type="SUPFAM" id="SSF118215">
    <property type="entry name" value="Proton glutamate symport protein"/>
    <property type="match status" value="1"/>
</dbReference>
<dbReference type="RefSeq" id="WP_066108901.1">
    <property type="nucleotide sequence ID" value="NZ_JTJL01000046.1"/>
</dbReference>
<sequence>MVTSSRFSALLFQGSLVKRVATGLLLGILLALISPYLEPALGTNLAEDVSFLGQLFVRSLRSIAPILIFVLVVSAIANRRVGEKNNLKSIIHLYLLGTFLSALVAVIASFLFPTELALGEAEKSIAPPESVGQVLSTLIFNVVDNPFNALLNANFIGILAWAIGLGIALRHSSETTKNVFGDISEAVSMVVKVVIAFAPIGVFGLVASTLADRGLAALGGYIQILAVLIGSMLFVAFIVNPILVYWKTRQNPYPLVWTCIRVSGLTAFFTRSSAANIPVNMELAQRLGLKEETYSVSIPLGATINMGGAAITITILTLAAVHTLGIEVSIPTAFLLSIVATVCACGASGVAGGSLLLIPLACSLFGISNDIAAQVIGVGFIIGVLQDSTETALNSSTDVIFTAAACIEEDRKSQQA</sequence>
<keyword evidence="11" id="KW-0723">Serine/threonine-protein kinase</keyword>
<keyword evidence="12" id="KW-1185">Reference proteome</keyword>
<dbReference type="PATRIC" id="fig|505341.3.peg.1741"/>
<keyword evidence="2 10" id="KW-0813">Transport</keyword>
<feature type="transmembrane region" description="Helical" evidence="10">
    <location>
        <begin position="57"/>
        <end position="78"/>
    </location>
</feature>